<evidence type="ECO:0000313" key="1">
    <source>
        <dbReference type="Proteomes" id="UP000046393"/>
    </source>
</evidence>
<protein>
    <submittedName>
        <fullName evidence="2">Uncharacterized protein</fullName>
    </submittedName>
</protein>
<organism evidence="1 2">
    <name type="scientific">Syphacia muris</name>
    <dbReference type="NCBI Taxonomy" id="451379"/>
    <lineage>
        <taxon>Eukaryota</taxon>
        <taxon>Metazoa</taxon>
        <taxon>Ecdysozoa</taxon>
        <taxon>Nematoda</taxon>
        <taxon>Chromadorea</taxon>
        <taxon>Rhabditida</taxon>
        <taxon>Spirurina</taxon>
        <taxon>Oxyuridomorpha</taxon>
        <taxon>Oxyuroidea</taxon>
        <taxon>Oxyuridae</taxon>
        <taxon>Syphacia</taxon>
    </lineage>
</organism>
<keyword evidence="1" id="KW-1185">Reference proteome</keyword>
<dbReference type="AlphaFoldDB" id="A0A0N5AIU4"/>
<name>A0A0N5AIU4_9BILA</name>
<dbReference type="Proteomes" id="UP000046393">
    <property type="component" value="Unplaced"/>
</dbReference>
<evidence type="ECO:0000313" key="2">
    <source>
        <dbReference type="WBParaSite" id="SMUV_0000435501-mRNA-1"/>
    </source>
</evidence>
<accession>A0A0N5AIU4</accession>
<reference evidence="2" key="1">
    <citation type="submission" date="2017-02" db="UniProtKB">
        <authorList>
            <consortium name="WormBaseParasite"/>
        </authorList>
    </citation>
    <scope>IDENTIFICATION</scope>
</reference>
<proteinExistence type="predicted"/>
<dbReference type="WBParaSite" id="SMUV_0000435501-mRNA-1">
    <property type="protein sequence ID" value="SMUV_0000435501-mRNA-1"/>
    <property type="gene ID" value="SMUV_0000435501"/>
</dbReference>
<sequence length="108" mass="12014">MLITKSLSLFRTRSAPENCAAHPEMRLPIRMQRPSSITSCREARTLPQTQKLCCWQSPNSGLPHGPAEPRSAMVKPHHGGPAFMIARCHPARLVYNRTSVLNALIQCV</sequence>